<protein>
    <recommendedName>
        <fullName evidence="5">BZIP domain-containing protein</fullName>
    </recommendedName>
</protein>
<dbReference type="InterPro" id="IPR036770">
    <property type="entry name" value="Ankyrin_rpt-contain_sf"/>
</dbReference>
<keyword evidence="7" id="KW-1185">Reference proteome</keyword>
<dbReference type="InterPro" id="IPR004827">
    <property type="entry name" value="bZIP"/>
</dbReference>
<evidence type="ECO:0000256" key="3">
    <source>
        <dbReference type="PROSITE-ProRule" id="PRU00023"/>
    </source>
</evidence>
<feature type="compositionally biased region" description="Basic residues" evidence="4">
    <location>
        <begin position="233"/>
        <end position="242"/>
    </location>
</feature>
<reference evidence="7" key="1">
    <citation type="journal article" date="2017" name="Nat. Microbiol.">
        <title>Global analysis of biosynthetic gene clusters reveals vast potential of secondary metabolite production in Penicillium species.</title>
        <authorList>
            <person name="Nielsen J.C."/>
            <person name="Grijseels S."/>
            <person name="Prigent S."/>
            <person name="Ji B."/>
            <person name="Dainat J."/>
            <person name="Nielsen K.F."/>
            <person name="Frisvad J.C."/>
            <person name="Workman M."/>
            <person name="Nielsen J."/>
        </authorList>
    </citation>
    <scope>NUCLEOTIDE SEQUENCE [LARGE SCALE GENOMIC DNA]</scope>
    <source>
        <strain evidence="7">IBT 4502</strain>
    </source>
</reference>
<evidence type="ECO:0000313" key="6">
    <source>
        <dbReference type="EMBL" id="OQD61331.1"/>
    </source>
</evidence>
<dbReference type="InterPro" id="IPR002110">
    <property type="entry name" value="Ankyrin_rpt"/>
</dbReference>
<dbReference type="Pfam" id="PF12796">
    <property type="entry name" value="Ank_2"/>
    <property type="match status" value="1"/>
</dbReference>
<keyword evidence="1" id="KW-0677">Repeat</keyword>
<organism evidence="6 7">
    <name type="scientific">Penicillium polonicum</name>
    <dbReference type="NCBI Taxonomy" id="60169"/>
    <lineage>
        <taxon>Eukaryota</taxon>
        <taxon>Fungi</taxon>
        <taxon>Dikarya</taxon>
        <taxon>Ascomycota</taxon>
        <taxon>Pezizomycotina</taxon>
        <taxon>Eurotiomycetes</taxon>
        <taxon>Eurotiomycetidae</taxon>
        <taxon>Eurotiales</taxon>
        <taxon>Aspergillaceae</taxon>
        <taxon>Penicillium</taxon>
    </lineage>
</organism>
<dbReference type="SUPFAM" id="SSF48403">
    <property type="entry name" value="Ankyrin repeat"/>
    <property type="match status" value="1"/>
</dbReference>
<dbReference type="PROSITE" id="PS00036">
    <property type="entry name" value="BZIP_BASIC"/>
    <property type="match status" value="1"/>
</dbReference>
<dbReference type="Gene3D" id="1.25.40.20">
    <property type="entry name" value="Ankyrin repeat-containing domain"/>
    <property type="match status" value="1"/>
</dbReference>
<gene>
    <name evidence="6" type="ORF">PENPOL_c017G03863</name>
</gene>
<evidence type="ECO:0000256" key="1">
    <source>
        <dbReference type="ARBA" id="ARBA00022737"/>
    </source>
</evidence>
<dbReference type="STRING" id="60169.A0A1V6N9E4"/>
<sequence>MDLGQLQLMELYLDSSTPTERRRLQNRLAQRRYREKKQQQKQKQANESIWSWDNEPIDLCTIYTESDKVSIETESASWSESEIQARYSEACHAPNRAANNPHCHNNSSTVEAIGPCNPPRTPEDRTGYFDSGDSFHWPEALVTPLLGKQVPPDSPHTFSNVISQGEYSPAMAPPYQPSASATVSSSLFPSFAAPFMGDTLSMENSCSNCSIPATSSRDNHPATSSQTWLGKPSHQHHSHYHVKSQTDKMSLMPLLHIAARNGNCSMLQTLLEHRAGVNECDAQGRTALHLAAEQGHEAAVSLLLDSGADNEICDADGKSPLFLAVSAGYTIVVDTILSHRKKR</sequence>
<feature type="domain" description="BZIP" evidence="5">
    <location>
        <begin position="21"/>
        <end position="36"/>
    </location>
</feature>
<name>A0A1V6N9E4_PENPO</name>
<dbReference type="PROSITE" id="PS50297">
    <property type="entry name" value="ANK_REP_REGION"/>
    <property type="match status" value="1"/>
</dbReference>
<dbReference type="Gene3D" id="1.20.5.170">
    <property type="match status" value="1"/>
</dbReference>
<evidence type="ECO:0000259" key="5">
    <source>
        <dbReference type="PROSITE" id="PS00036"/>
    </source>
</evidence>
<accession>A0A1V6N9E4</accession>
<dbReference type="InterPro" id="IPR046347">
    <property type="entry name" value="bZIP_sf"/>
</dbReference>
<dbReference type="GO" id="GO:0003700">
    <property type="term" value="F:DNA-binding transcription factor activity"/>
    <property type="evidence" value="ECO:0007669"/>
    <property type="project" value="InterPro"/>
</dbReference>
<proteinExistence type="predicted"/>
<dbReference type="Proteomes" id="UP000191408">
    <property type="component" value="Unassembled WGS sequence"/>
</dbReference>
<dbReference type="CDD" id="cd14688">
    <property type="entry name" value="bZIP_YAP"/>
    <property type="match status" value="1"/>
</dbReference>
<dbReference type="PANTHER" id="PTHR24171">
    <property type="entry name" value="ANKYRIN REPEAT DOMAIN-CONTAINING PROTEIN 39-RELATED"/>
    <property type="match status" value="1"/>
</dbReference>
<dbReference type="EMBL" id="MDYM01000017">
    <property type="protein sequence ID" value="OQD61331.1"/>
    <property type="molecule type" value="Genomic_DNA"/>
</dbReference>
<feature type="compositionally biased region" description="Polar residues" evidence="4">
    <location>
        <begin position="211"/>
        <end position="228"/>
    </location>
</feature>
<dbReference type="OrthoDB" id="341259at2759"/>
<feature type="repeat" description="ANK" evidence="3">
    <location>
        <begin position="283"/>
        <end position="315"/>
    </location>
</feature>
<dbReference type="PROSITE" id="PS50088">
    <property type="entry name" value="ANK_REPEAT"/>
    <property type="match status" value="2"/>
</dbReference>
<dbReference type="SUPFAM" id="SSF57959">
    <property type="entry name" value="Leucine zipper domain"/>
    <property type="match status" value="1"/>
</dbReference>
<evidence type="ECO:0000256" key="4">
    <source>
        <dbReference type="SAM" id="MobiDB-lite"/>
    </source>
</evidence>
<feature type="repeat" description="ANK" evidence="3">
    <location>
        <begin position="255"/>
        <end position="282"/>
    </location>
</feature>
<evidence type="ECO:0000313" key="7">
    <source>
        <dbReference type="Proteomes" id="UP000191408"/>
    </source>
</evidence>
<comment type="caution">
    <text evidence="6">The sequence shown here is derived from an EMBL/GenBank/DDBJ whole genome shotgun (WGS) entry which is preliminary data.</text>
</comment>
<feature type="region of interest" description="Disordered" evidence="4">
    <location>
        <begin position="211"/>
        <end position="243"/>
    </location>
</feature>
<keyword evidence="2 3" id="KW-0040">ANK repeat</keyword>
<dbReference type="AlphaFoldDB" id="A0A1V6N9E4"/>
<dbReference type="SMART" id="SM00248">
    <property type="entry name" value="ANK"/>
    <property type="match status" value="3"/>
</dbReference>
<evidence type="ECO:0000256" key="2">
    <source>
        <dbReference type="ARBA" id="ARBA00023043"/>
    </source>
</evidence>